<comment type="caution">
    <text evidence="2">The sequence shown here is derived from an EMBL/GenBank/DDBJ whole genome shotgun (WGS) entry which is preliminary data.</text>
</comment>
<accession>A0AAW5ZSG0</accession>
<sequence length="89" mass="9695">MTATITKKNPDSAMPVGVSTNTGRTQARVPDISLDQPGRLRVANVMALLGVSHATLYKGMKAGRYPLPDGHDGARPYWKTVTIREFLKT</sequence>
<protein>
    <recommendedName>
        <fullName evidence="4">AlpA family phage regulatory protein</fullName>
    </recommendedName>
</protein>
<gene>
    <name evidence="2" type="ORF">LBW59_20255</name>
</gene>
<name>A0AAW5ZSG0_RALSL</name>
<reference evidence="2" key="1">
    <citation type="submission" date="2021-09" db="EMBL/GenBank/DDBJ databases">
        <title>Genomic analysis of Ralstonia spp.</title>
        <authorList>
            <person name="Aburjaile F."/>
            <person name="Ariute J.C."/>
            <person name="Pais A.K.L."/>
            <person name="Albuquerque G.M.R."/>
            <person name="Silva A.M.F."/>
            <person name="Brenig B."/>
            <person name="Azevedo V."/>
            <person name="Matiuzzi M."/>
            <person name="Ramos R."/>
            <person name="Goes-Neto A."/>
            <person name="Soares S."/>
            <person name="Iseppon A.M.B."/>
            <person name="Souza E."/>
            <person name="Gama M."/>
        </authorList>
    </citation>
    <scope>NUCLEOTIDE SEQUENCE</scope>
    <source>
        <strain evidence="2">CCRMRs91</strain>
    </source>
</reference>
<evidence type="ECO:0008006" key="4">
    <source>
        <dbReference type="Google" id="ProtNLM"/>
    </source>
</evidence>
<proteinExistence type="predicted"/>
<dbReference type="AlphaFoldDB" id="A0AAW5ZSG0"/>
<feature type="region of interest" description="Disordered" evidence="1">
    <location>
        <begin position="1"/>
        <end position="24"/>
    </location>
</feature>
<dbReference type="RefSeq" id="WP_271657088.1">
    <property type="nucleotide sequence ID" value="NZ_JAIVFG010000041.1"/>
</dbReference>
<dbReference type="Proteomes" id="UP001144050">
    <property type="component" value="Unassembled WGS sequence"/>
</dbReference>
<evidence type="ECO:0000313" key="3">
    <source>
        <dbReference type="Proteomes" id="UP001144050"/>
    </source>
</evidence>
<evidence type="ECO:0000313" key="2">
    <source>
        <dbReference type="EMBL" id="MDB0573091.1"/>
    </source>
</evidence>
<evidence type="ECO:0000256" key="1">
    <source>
        <dbReference type="SAM" id="MobiDB-lite"/>
    </source>
</evidence>
<dbReference type="EMBL" id="JAIVFG010000041">
    <property type="protein sequence ID" value="MDB0573091.1"/>
    <property type="molecule type" value="Genomic_DNA"/>
</dbReference>
<organism evidence="2 3">
    <name type="scientific">Ralstonia solanacearum</name>
    <name type="common">Pseudomonas solanacearum</name>
    <dbReference type="NCBI Taxonomy" id="305"/>
    <lineage>
        <taxon>Bacteria</taxon>
        <taxon>Pseudomonadati</taxon>
        <taxon>Pseudomonadota</taxon>
        <taxon>Betaproteobacteria</taxon>
        <taxon>Burkholderiales</taxon>
        <taxon>Burkholderiaceae</taxon>
        <taxon>Ralstonia</taxon>
        <taxon>Ralstonia solanacearum species complex</taxon>
    </lineage>
</organism>